<evidence type="ECO:0000256" key="9">
    <source>
        <dbReference type="SAM" id="MobiDB-lite"/>
    </source>
</evidence>
<dbReference type="SUPFAM" id="SSF111369">
    <property type="entry name" value="HlyD-like secretion proteins"/>
    <property type="match status" value="2"/>
</dbReference>
<evidence type="ECO:0000256" key="1">
    <source>
        <dbReference type="ARBA" id="ARBA00004377"/>
    </source>
</evidence>
<comment type="caution">
    <text evidence="13">The sequence shown here is derived from an EMBL/GenBank/DDBJ whole genome shotgun (WGS) entry which is preliminary data.</text>
</comment>
<feature type="region of interest" description="Disordered" evidence="9">
    <location>
        <begin position="345"/>
        <end position="366"/>
    </location>
</feature>
<dbReference type="PANTHER" id="PTHR30386:SF19">
    <property type="entry name" value="MULTIDRUG EXPORT PROTEIN EMRA-RELATED"/>
    <property type="match status" value="1"/>
</dbReference>
<evidence type="ECO:0000313" key="14">
    <source>
        <dbReference type="Proteomes" id="UP000295129"/>
    </source>
</evidence>
<dbReference type="EMBL" id="SNVV01000001">
    <property type="protein sequence ID" value="TDN56968.1"/>
    <property type="molecule type" value="Genomic_DNA"/>
</dbReference>
<feature type="region of interest" description="Disordered" evidence="9">
    <location>
        <begin position="406"/>
        <end position="425"/>
    </location>
</feature>
<dbReference type="FunFam" id="2.40.30.170:FF:000003">
    <property type="entry name" value="Multidrug resistance protein A"/>
    <property type="match status" value="1"/>
</dbReference>
<dbReference type="Gene3D" id="2.40.50.100">
    <property type="match status" value="1"/>
</dbReference>
<keyword evidence="7 10" id="KW-1133">Transmembrane helix</keyword>
<dbReference type="Pfam" id="PF25885">
    <property type="entry name" value="HH_EMRA"/>
    <property type="match status" value="1"/>
</dbReference>
<feature type="domain" description="Multidrug export protein EmrA/FarA alpha-helical hairpin" evidence="11">
    <location>
        <begin position="93"/>
        <end position="212"/>
    </location>
</feature>
<dbReference type="InterPro" id="IPR058633">
    <property type="entry name" value="EmrA/FarA_HH"/>
</dbReference>
<dbReference type="Proteomes" id="UP000295129">
    <property type="component" value="Unassembled WGS sequence"/>
</dbReference>
<evidence type="ECO:0000256" key="4">
    <source>
        <dbReference type="ARBA" id="ARBA00022475"/>
    </source>
</evidence>
<feature type="domain" description="p-hydroxybenzoic acid efflux pump subunit AaeA-like beta-barrel" evidence="12">
    <location>
        <begin position="248"/>
        <end position="335"/>
    </location>
</feature>
<keyword evidence="4" id="KW-1003">Cell membrane</keyword>
<name>A0A4R6EHF8_9RHOO</name>
<dbReference type="PANTHER" id="PTHR30386">
    <property type="entry name" value="MEMBRANE FUSION SUBUNIT OF EMRAB-TOLC MULTIDRUG EFFLUX PUMP"/>
    <property type="match status" value="1"/>
</dbReference>
<dbReference type="GO" id="GO:1990961">
    <property type="term" value="P:xenobiotic detoxification by transmembrane export across the plasma membrane"/>
    <property type="evidence" value="ECO:0007669"/>
    <property type="project" value="UniProtKB-ARBA"/>
</dbReference>
<dbReference type="InterPro" id="IPR058634">
    <property type="entry name" value="AaeA-lik-b-barrel"/>
</dbReference>
<dbReference type="GO" id="GO:0005886">
    <property type="term" value="C:plasma membrane"/>
    <property type="evidence" value="ECO:0007669"/>
    <property type="project" value="UniProtKB-SubCell"/>
</dbReference>
<keyword evidence="5" id="KW-0997">Cell inner membrane</keyword>
<dbReference type="Pfam" id="PF25963">
    <property type="entry name" value="Beta-barrel_AAEA"/>
    <property type="match status" value="1"/>
</dbReference>
<dbReference type="GO" id="GO:0015721">
    <property type="term" value="P:bile acid and bile salt transport"/>
    <property type="evidence" value="ECO:0007669"/>
    <property type="project" value="UniProtKB-ARBA"/>
</dbReference>
<accession>A0A4R6EHF8</accession>
<evidence type="ECO:0000259" key="12">
    <source>
        <dbReference type="Pfam" id="PF25963"/>
    </source>
</evidence>
<dbReference type="Gene3D" id="2.40.30.170">
    <property type="match status" value="1"/>
</dbReference>
<evidence type="ECO:0000313" key="13">
    <source>
        <dbReference type="EMBL" id="TDN56968.1"/>
    </source>
</evidence>
<sequence length="425" mass="44342">MSDSENRSPASSAPRRRPAMLLLTALVFGTIGIAWGAWWAIEARHHVDTDDAYVAGDVVQITPQIAGTVLAIHADDTDQVRPGTVLVELDPADAQVALDQAEAALARTVREVRTLFATGASLDATVAQRQSDLARARDDLRRREALTGTGAVSGEELQHARSTVNAAEAALANAREQRASNHALIDNTTVEQHPSVAQAAAKVEEAWLALQRARLPAPIAGQVVKRSVQVGTRVSPGQPLMAVVPLDSLWVEANFKESQLGGMHPGQRAVLTADLYGSKVEYHGRVVGLAAGTGSAFALLPAQNATGNWIKVVQRVPVRIALDPEELKAHPLRIGLSMVVDVDRRDPGDGQPLASAGVTARRSSEAMPSLADGARQRVEAIVAANLGAAVSRGAPVAGSPVAGTPVAGTPVAGTPAGHAPLAVLR</sequence>
<evidence type="ECO:0000259" key="11">
    <source>
        <dbReference type="Pfam" id="PF25885"/>
    </source>
</evidence>
<evidence type="ECO:0000256" key="3">
    <source>
        <dbReference type="ARBA" id="ARBA00022448"/>
    </source>
</evidence>
<evidence type="ECO:0000256" key="8">
    <source>
        <dbReference type="ARBA" id="ARBA00023136"/>
    </source>
</evidence>
<evidence type="ECO:0000256" key="10">
    <source>
        <dbReference type="SAM" id="Phobius"/>
    </source>
</evidence>
<feature type="transmembrane region" description="Helical" evidence="10">
    <location>
        <begin position="21"/>
        <end position="41"/>
    </location>
</feature>
<keyword evidence="6 10" id="KW-0812">Transmembrane</keyword>
<evidence type="ECO:0000256" key="5">
    <source>
        <dbReference type="ARBA" id="ARBA00022519"/>
    </source>
</evidence>
<dbReference type="OrthoDB" id="9811754at2"/>
<dbReference type="InterPro" id="IPR050739">
    <property type="entry name" value="MFP"/>
</dbReference>
<comment type="similarity">
    <text evidence="2">Belongs to the membrane fusion protein (MFP) (TC 8.A.1) family.</text>
</comment>
<reference evidence="13 14" key="1">
    <citation type="submission" date="2019-03" db="EMBL/GenBank/DDBJ databases">
        <title>Genomic Encyclopedia of Type Strains, Phase IV (KMG-IV): sequencing the most valuable type-strain genomes for metagenomic binning, comparative biology and taxonomic classification.</title>
        <authorList>
            <person name="Goeker M."/>
        </authorList>
    </citation>
    <scope>NUCLEOTIDE SEQUENCE [LARGE SCALE GENOMIC DNA]</scope>
    <source>
        <strain evidence="13 14">DSM 12121</strain>
    </source>
</reference>
<keyword evidence="14" id="KW-1185">Reference proteome</keyword>
<gene>
    <name evidence="13" type="ORF">C7389_101350</name>
</gene>
<dbReference type="AlphaFoldDB" id="A0A4R6EHF8"/>
<keyword evidence="3" id="KW-0813">Transport</keyword>
<protein>
    <submittedName>
        <fullName evidence="13">Membrane fusion protein (Multidrug efflux system)</fullName>
    </submittedName>
</protein>
<proteinExistence type="inferred from homology"/>
<dbReference type="GO" id="GO:0046677">
    <property type="term" value="P:response to antibiotic"/>
    <property type="evidence" value="ECO:0007669"/>
    <property type="project" value="UniProtKB-ARBA"/>
</dbReference>
<organism evidence="13 14">
    <name type="scientific">Azoarcus indigens</name>
    <dbReference type="NCBI Taxonomy" id="29545"/>
    <lineage>
        <taxon>Bacteria</taxon>
        <taxon>Pseudomonadati</taxon>
        <taxon>Pseudomonadota</taxon>
        <taxon>Betaproteobacteria</taxon>
        <taxon>Rhodocyclales</taxon>
        <taxon>Zoogloeaceae</taxon>
        <taxon>Azoarcus</taxon>
    </lineage>
</organism>
<evidence type="ECO:0000256" key="7">
    <source>
        <dbReference type="ARBA" id="ARBA00022989"/>
    </source>
</evidence>
<evidence type="ECO:0000256" key="2">
    <source>
        <dbReference type="ARBA" id="ARBA00009477"/>
    </source>
</evidence>
<keyword evidence="8 10" id="KW-0472">Membrane</keyword>
<comment type="subcellular location">
    <subcellularLocation>
        <location evidence="1">Cell inner membrane</location>
        <topology evidence="1">Single-pass membrane protein</topology>
    </subcellularLocation>
</comment>
<dbReference type="RefSeq" id="WP_133587730.1">
    <property type="nucleotide sequence ID" value="NZ_SNVV01000001.1"/>
</dbReference>
<evidence type="ECO:0000256" key="6">
    <source>
        <dbReference type="ARBA" id="ARBA00022692"/>
    </source>
</evidence>